<dbReference type="Pfam" id="PF04932">
    <property type="entry name" value="Wzy_C"/>
    <property type="match status" value="1"/>
</dbReference>
<evidence type="ECO:0000256" key="5">
    <source>
        <dbReference type="SAM" id="Phobius"/>
    </source>
</evidence>
<dbReference type="PANTHER" id="PTHR37422:SF17">
    <property type="entry name" value="O-ANTIGEN LIGASE"/>
    <property type="match status" value="1"/>
</dbReference>
<feature type="transmembrane region" description="Helical" evidence="5">
    <location>
        <begin position="364"/>
        <end position="397"/>
    </location>
</feature>
<keyword evidence="4 5" id="KW-0472">Membrane</keyword>
<comment type="caution">
    <text evidence="7">The sequence shown here is derived from an EMBL/GenBank/DDBJ whole genome shotgun (WGS) entry which is preliminary data.</text>
</comment>
<keyword evidence="3 5" id="KW-1133">Transmembrane helix</keyword>
<comment type="subcellular location">
    <subcellularLocation>
        <location evidence="1">Membrane</location>
        <topology evidence="1">Multi-pass membrane protein</topology>
    </subcellularLocation>
</comment>
<gene>
    <name evidence="7" type="ORF">H7E68_01975</name>
</gene>
<dbReference type="GO" id="GO:0016020">
    <property type="term" value="C:membrane"/>
    <property type="evidence" value="ECO:0007669"/>
    <property type="project" value="UniProtKB-SubCell"/>
</dbReference>
<organism evidence="7 8">
    <name type="scientific">Clostridium gasigenes</name>
    <dbReference type="NCBI Taxonomy" id="94869"/>
    <lineage>
        <taxon>Bacteria</taxon>
        <taxon>Bacillati</taxon>
        <taxon>Bacillota</taxon>
        <taxon>Clostridia</taxon>
        <taxon>Eubacteriales</taxon>
        <taxon>Clostridiaceae</taxon>
        <taxon>Clostridium</taxon>
    </lineage>
</organism>
<sequence length="407" mass="47517">MKFIKNIQEKYLRYFDIILYITIFTVFIASLRLYIPIFALNIIIVVTLILTGDIKLKFSKWQIAVITFMLWSIISSIFAILIFKHTVDINTLVKLNLNMMFLLTTSLVIEQKSIEFNKKKFMNFLEFIIIINFIQILLIYVFGGLVNEFINGSLTQKSDTAYVISAFYNVIGAESKNIWAGKFLLFYTVYLYVITFDEFIISKVRKYIHIIIGILTLLLLLSRTAQIAVIIPIIFIGFYSIRNIQYKYKVAVYFAFAIGIVIVMTIFFNKFFHIKFDMTDGGYTRLYIWQKFFENVYNTNFVIGNGIGYSKQFIETVINRTESNLHNVYFNIFFEMGIIGVTSYITFLIAFAKEVMTKNKIITTLFIVVVPFVITTFLQYLGFDNDIIMVFILLLILKQKNPVEILS</sequence>
<feature type="transmembrane region" description="Helical" evidence="5">
    <location>
        <begin position="207"/>
        <end position="238"/>
    </location>
</feature>
<dbReference type="InterPro" id="IPR051533">
    <property type="entry name" value="WaaL-like"/>
</dbReference>
<feature type="transmembrane region" description="Helical" evidence="5">
    <location>
        <begin position="12"/>
        <end position="28"/>
    </location>
</feature>
<feature type="transmembrane region" description="Helical" evidence="5">
    <location>
        <begin position="89"/>
        <end position="109"/>
    </location>
</feature>
<feature type="transmembrane region" description="Helical" evidence="5">
    <location>
        <begin position="121"/>
        <end position="142"/>
    </location>
</feature>
<dbReference type="InterPro" id="IPR007016">
    <property type="entry name" value="O-antigen_ligase-rel_domated"/>
</dbReference>
<keyword evidence="7" id="KW-0436">Ligase</keyword>
<dbReference type="PANTHER" id="PTHR37422">
    <property type="entry name" value="TEICHURONIC ACID BIOSYNTHESIS PROTEIN TUAE"/>
    <property type="match status" value="1"/>
</dbReference>
<dbReference type="AlphaFoldDB" id="A0A7X0SDC1"/>
<feature type="transmembrane region" description="Helical" evidence="5">
    <location>
        <begin position="63"/>
        <end position="83"/>
    </location>
</feature>
<protein>
    <submittedName>
        <fullName evidence="7">O-antigen ligase family protein</fullName>
    </submittedName>
</protein>
<proteinExistence type="predicted"/>
<evidence type="ECO:0000256" key="2">
    <source>
        <dbReference type="ARBA" id="ARBA00022692"/>
    </source>
</evidence>
<reference evidence="7 8" key="1">
    <citation type="submission" date="2020-08" db="EMBL/GenBank/DDBJ databases">
        <title>Clostridia isolated from Swiss meat.</title>
        <authorList>
            <person name="Wambui J."/>
            <person name="Stevens M.J.A."/>
            <person name="Stephan R."/>
        </authorList>
    </citation>
    <scope>NUCLEOTIDE SEQUENCE [LARGE SCALE GENOMIC DNA]</scope>
    <source>
        <strain evidence="7 8">CM001</strain>
    </source>
</reference>
<accession>A0A7X0SDC1</accession>
<feature type="transmembrane region" description="Helical" evidence="5">
    <location>
        <begin position="250"/>
        <end position="268"/>
    </location>
</feature>
<evidence type="ECO:0000256" key="3">
    <source>
        <dbReference type="ARBA" id="ARBA00022989"/>
    </source>
</evidence>
<dbReference type="GO" id="GO:0016874">
    <property type="term" value="F:ligase activity"/>
    <property type="evidence" value="ECO:0007669"/>
    <property type="project" value="UniProtKB-KW"/>
</dbReference>
<dbReference type="EMBL" id="JACKWY010000001">
    <property type="protein sequence ID" value="MBB6713501.1"/>
    <property type="molecule type" value="Genomic_DNA"/>
</dbReference>
<name>A0A7X0SDC1_9CLOT</name>
<evidence type="ECO:0000259" key="6">
    <source>
        <dbReference type="Pfam" id="PF04932"/>
    </source>
</evidence>
<dbReference type="RefSeq" id="WP_185163307.1">
    <property type="nucleotide sequence ID" value="NZ_JACKWY010000001.1"/>
</dbReference>
<dbReference type="Proteomes" id="UP000585258">
    <property type="component" value="Unassembled WGS sequence"/>
</dbReference>
<feature type="domain" description="O-antigen ligase-related" evidence="6">
    <location>
        <begin position="210"/>
        <end position="344"/>
    </location>
</feature>
<feature type="transmembrane region" description="Helical" evidence="5">
    <location>
        <begin position="328"/>
        <end position="352"/>
    </location>
</feature>
<evidence type="ECO:0000256" key="1">
    <source>
        <dbReference type="ARBA" id="ARBA00004141"/>
    </source>
</evidence>
<evidence type="ECO:0000313" key="8">
    <source>
        <dbReference type="Proteomes" id="UP000585258"/>
    </source>
</evidence>
<evidence type="ECO:0000256" key="4">
    <source>
        <dbReference type="ARBA" id="ARBA00023136"/>
    </source>
</evidence>
<keyword evidence="2 5" id="KW-0812">Transmembrane</keyword>
<feature type="transmembrane region" description="Helical" evidence="5">
    <location>
        <begin position="183"/>
        <end position="201"/>
    </location>
</feature>
<evidence type="ECO:0000313" key="7">
    <source>
        <dbReference type="EMBL" id="MBB6713501.1"/>
    </source>
</evidence>